<dbReference type="InterPro" id="IPR036140">
    <property type="entry name" value="PFN_sf"/>
</dbReference>
<evidence type="ECO:0000256" key="2">
    <source>
        <dbReference type="ARBA" id="ARBA00010058"/>
    </source>
</evidence>
<dbReference type="GO" id="GO:0003785">
    <property type="term" value="F:actin monomer binding"/>
    <property type="evidence" value="ECO:0007669"/>
    <property type="project" value="TreeGrafter"/>
</dbReference>
<feature type="non-terminal residue" evidence="6">
    <location>
        <position position="61"/>
    </location>
</feature>
<dbReference type="GO" id="GO:0005856">
    <property type="term" value="C:cytoskeleton"/>
    <property type="evidence" value="ECO:0007669"/>
    <property type="project" value="UniProtKB-SubCell"/>
</dbReference>
<comment type="caution">
    <text evidence="6">The sequence shown here is derived from an EMBL/GenBank/DDBJ whole genome shotgun (WGS) entry which is preliminary data.</text>
</comment>
<evidence type="ECO:0000256" key="3">
    <source>
        <dbReference type="ARBA" id="ARBA00022490"/>
    </source>
</evidence>
<dbReference type="PANTHER" id="PTHR11604">
    <property type="entry name" value="PROFILIN"/>
    <property type="match status" value="1"/>
</dbReference>
<keyword evidence="3" id="KW-0963">Cytoplasm</keyword>
<dbReference type="Gene3D" id="3.30.450.30">
    <property type="entry name" value="Dynein light chain 2a, cytoplasmic"/>
    <property type="match status" value="1"/>
</dbReference>
<reference evidence="6" key="1">
    <citation type="submission" date="2021-06" db="EMBL/GenBank/DDBJ databases">
        <authorList>
            <person name="Kallberg Y."/>
            <person name="Tangrot J."/>
            <person name="Rosling A."/>
        </authorList>
    </citation>
    <scope>NUCLEOTIDE SEQUENCE</scope>
    <source>
        <strain evidence="6">IN212</strain>
    </source>
</reference>
<dbReference type="GO" id="GO:0005938">
    <property type="term" value="C:cell cortex"/>
    <property type="evidence" value="ECO:0007669"/>
    <property type="project" value="TreeGrafter"/>
</dbReference>
<evidence type="ECO:0000256" key="1">
    <source>
        <dbReference type="ARBA" id="ARBA00004245"/>
    </source>
</evidence>
<evidence type="ECO:0000256" key="5">
    <source>
        <dbReference type="ARBA" id="ARBA00023212"/>
    </source>
</evidence>
<dbReference type="InterPro" id="IPR027310">
    <property type="entry name" value="Profilin_CS"/>
</dbReference>
<organism evidence="6 7">
    <name type="scientific">Racocetra fulgida</name>
    <dbReference type="NCBI Taxonomy" id="60492"/>
    <lineage>
        <taxon>Eukaryota</taxon>
        <taxon>Fungi</taxon>
        <taxon>Fungi incertae sedis</taxon>
        <taxon>Mucoromycota</taxon>
        <taxon>Glomeromycotina</taxon>
        <taxon>Glomeromycetes</taxon>
        <taxon>Diversisporales</taxon>
        <taxon>Gigasporaceae</taxon>
        <taxon>Racocetra</taxon>
    </lineage>
</organism>
<dbReference type="AlphaFoldDB" id="A0A9N9PC39"/>
<dbReference type="SUPFAM" id="SSF55770">
    <property type="entry name" value="Profilin (actin-binding protein)"/>
    <property type="match status" value="1"/>
</dbReference>
<keyword evidence="7" id="KW-1185">Reference proteome</keyword>
<dbReference type="OrthoDB" id="421374at2759"/>
<name>A0A9N9PC39_9GLOM</name>
<evidence type="ECO:0000313" key="6">
    <source>
        <dbReference type="EMBL" id="CAG8810397.1"/>
    </source>
</evidence>
<dbReference type="PANTHER" id="PTHR11604:SF0">
    <property type="entry name" value="PROFILIN"/>
    <property type="match status" value="1"/>
</dbReference>
<dbReference type="InterPro" id="IPR048278">
    <property type="entry name" value="PFN"/>
</dbReference>
<accession>A0A9N9PC39</accession>
<sequence>MSWQTYIDDTLLGSGKIAQAAIYGLDGTLWASSAGFNPSAEEVKTIIESFNDVQKVQANGI</sequence>
<proteinExistence type="inferred from homology"/>
<evidence type="ECO:0000313" key="7">
    <source>
        <dbReference type="Proteomes" id="UP000789396"/>
    </source>
</evidence>
<dbReference type="Pfam" id="PF00235">
    <property type="entry name" value="Profilin"/>
    <property type="match status" value="1"/>
</dbReference>
<keyword evidence="5" id="KW-0206">Cytoskeleton</keyword>
<gene>
    <name evidence="6" type="ORF">RFULGI_LOCUS18687</name>
</gene>
<comment type="subcellular location">
    <subcellularLocation>
        <location evidence="1">Cytoplasm</location>
        <location evidence="1">Cytoskeleton</location>
    </subcellularLocation>
</comment>
<dbReference type="EMBL" id="CAJVPZ010084023">
    <property type="protein sequence ID" value="CAG8810397.1"/>
    <property type="molecule type" value="Genomic_DNA"/>
</dbReference>
<keyword evidence="4" id="KW-0009">Actin-binding</keyword>
<dbReference type="InterPro" id="IPR005455">
    <property type="entry name" value="PFN_euk"/>
</dbReference>
<protein>
    <submittedName>
        <fullName evidence="6">4219_t:CDS:1</fullName>
    </submittedName>
</protein>
<comment type="similarity">
    <text evidence="2">Belongs to the profilin family.</text>
</comment>
<dbReference type="Proteomes" id="UP000789396">
    <property type="component" value="Unassembled WGS sequence"/>
</dbReference>
<dbReference type="PROSITE" id="PS00414">
    <property type="entry name" value="PROFILIN"/>
    <property type="match status" value="1"/>
</dbReference>
<evidence type="ECO:0000256" key="4">
    <source>
        <dbReference type="ARBA" id="ARBA00023203"/>
    </source>
</evidence>